<feature type="signal peptide" evidence="1">
    <location>
        <begin position="1"/>
        <end position="26"/>
    </location>
</feature>
<organism evidence="3 4">
    <name type="scientific">Kushneria phyllosphaerae</name>
    <dbReference type="NCBI Taxonomy" id="2100822"/>
    <lineage>
        <taxon>Bacteria</taxon>
        <taxon>Pseudomonadati</taxon>
        <taxon>Pseudomonadota</taxon>
        <taxon>Gammaproteobacteria</taxon>
        <taxon>Oceanospirillales</taxon>
        <taxon>Halomonadaceae</taxon>
        <taxon>Kushneria</taxon>
    </lineage>
</organism>
<keyword evidence="4" id="KW-1185">Reference proteome</keyword>
<reference evidence="4" key="1">
    <citation type="submission" date="2018-03" db="EMBL/GenBank/DDBJ databases">
        <authorList>
            <person name="Navarro De La Torre S."/>
        </authorList>
    </citation>
    <scope>NUCLEOTIDE SEQUENCE [LARGE SCALE GENOMIC DNA]</scope>
    <source>
        <strain evidence="4">EAod3</strain>
    </source>
</reference>
<feature type="domain" description="Fe/B12 periplasmic-binding" evidence="2">
    <location>
        <begin position="52"/>
        <end position="346"/>
    </location>
</feature>
<evidence type="ECO:0000256" key="1">
    <source>
        <dbReference type="SAM" id="SignalP"/>
    </source>
</evidence>
<dbReference type="AlphaFoldDB" id="A0A2R8CHY9"/>
<dbReference type="Proteomes" id="UP000244934">
    <property type="component" value="Unassembled WGS sequence"/>
</dbReference>
<name>A0A2R8CHY9_9GAMM</name>
<proteinExistence type="predicted"/>
<dbReference type="Gene3D" id="3.40.50.1980">
    <property type="entry name" value="Nitrogenase molybdenum iron protein domain"/>
    <property type="match status" value="2"/>
</dbReference>
<accession>A0A2R8CHY9</accession>
<sequence length="353" mass="38028">MPLALSRLSLCALSLLLMLPALQAAAADAGSHHPVTLDNCGTHITLKAPPQRAVSIGQNTTEILLSLGLADRMAASAVWIGDVPENLKAANDRVPRLSSGIPGLESVLGQNPDLVAAQFETDIGPRGRIASREQFASLGVPTYLSPTDCVGRLYGGDTNPDGARTRAFDMSLVYREIQELAEIFNVSARGVDLVEALRAREARAAAADAGMPADLSMVWWFSSAELSGDAWVAGQFGAPGYIMKKLGVHNIIKSQEEWPAVSWERIAEADPDVIVLGRMTRRNFPADDVAQKIDFLEHDPVTREMRAVREHHFIVLDAQAMNPTLRTLEGLEIVANGLSRLRLTGASAPDETP</sequence>
<gene>
    <name evidence="3" type="ORF">KSP9073_00526</name>
</gene>
<dbReference type="SUPFAM" id="SSF53807">
    <property type="entry name" value="Helical backbone' metal receptor"/>
    <property type="match status" value="1"/>
</dbReference>
<dbReference type="RefSeq" id="WP_108841386.1">
    <property type="nucleotide sequence ID" value="NZ_ONZI01000001.1"/>
</dbReference>
<dbReference type="PANTHER" id="PTHR30535">
    <property type="entry name" value="VITAMIN B12-BINDING PROTEIN"/>
    <property type="match status" value="1"/>
</dbReference>
<dbReference type="EMBL" id="ONZI01000001">
    <property type="protein sequence ID" value="SPJ32525.1"/>
    <property type="molecule type" value="Genomic_DNA"/>
</dbReference>
<evidence type="ECO:0000259" key="2">
    <source>
        <dbReference type="PROSITE" id="PS50983"/>
    </source>
</evidence>
<dbReference type="PROSITE" id="PS50983">
    <property type="entry name" value="FE_B12_PBP"/>
    <property type="match status" value="1"/>
</dbReference>
<evidence type="ECO:0000313" key="4">
    <source>
        <dbReference type="Proteomes" id="UP000244934"/>
    </source>
</evidence>
<dbReference type="InterPro" id="IPR050902">
    <property type="entry name" value="ABC_Transporter_SBP"/>
</dbReference>
<dbReference type="OrthoDB" id="9797850at2"/>
<protein>
    <recommendedName>
        <fullName evidence="2">Fe/B12 periplasmic-binding domain-containing protein</fullName>
    </recommendedName>
</protein>
<dbReference type="InterPro" id="IPR002491">
    <property type="entry name" value="ABC_transptr_periplasmic_BD"/>
</dbReference>
<evidence type="ECO:0000313" key="3">
    <source>
        <dbReference type="EMBL" id="SPJ32525.1"/>
    </source>
</evidence>
<keyword evidence="1" id="KW-0732">Signal</keyword>
<dbReference type="PANTHER" id="PTHR30535:SF7">
    <property type="entry name" value="IRON(III) DICITRATE-BINDING PROTEIN"/>
    <property type="match status" value="1"/>
</dbReference>
<feature type="chain" id="PRO_5015314154" description="Fe/B12 periplasmic-binding domain-containing protein" evidence="1">
    <location>
        <begin position="27"/>
        <end position="353"/>
    </location>
</feature>
<dbReference type="Pfam" id="PF01497">
    <property type="entry name" value="Peripla_BP_2"/>
    <property type="match status" value="1"/>
</dbReference>